<keyword evidence="6 13" id="KW-0812">Transmembrane</keyword>
<feature type="region of interest" description="Disordered" evidence="12">
    <location>
        <begin position="877"/>
        <end position="899"/>
    </location>
</feature>
<keyword evidence="7 14" id="KW-0732">Signal</keyword>
<dbReference type="InterPro" id="IPR032675">
    <property type="entry name" value="LRR_dom_sf"/>
</dbReference>
<dbReference type="Pfam" id="PF00560">
    <property type="entry name" value="LRR_1"/>
    <property type="match status" value="6"/>
</dbReference>
<dbReference type="AlphaFoldDB" id="A0AAE1YK18"/>
<dbReference type="Gene3D" id="3.80.10.10">
    <property type="entry name" value="Ribonuclease Inhibitor"/>
    <property type="match status" value="4"/>
</dbReference>
<feature type="transmembrane region" description="Helical" evidence="13">
    <location>
        <begin position="908"/>
        <end position="929"/>
    </location>
</feature>
<keyword evidence="8" id="KW-0677">Repeat</keyword>
<dbReference type="InterPro" id="IPR003591">
    <property type="entry name" value="Leu-rich_rpt_typical-subtyp"/>
</dbReference>
<dbReference type="PANTHER" id="PTHR48063">
    <property type="entry name" value="LRR RECEPTOR-LIKE KINASE"/>
    <property type="match status" value="1"/>
</dbReference>
<dbReference type="InterPro" id="IPR055414">
    <property type="entry name" value="LRR_R13L4/SHOC2-like"/>
</dbReference>
<sequence>MKCFQLLPLLLVMLLVATTLGAVLGRSSQVTNTSRVRCLEKERRALLDIKDELVDRYEKLSSWDNEESKRDCCEWRGIECHNRTNRVTQLDLSFDNLQGKISTSLLELHHLRYLDLSFNDFEHAPIPEFIGSLNKLRHLNLANANFYGPIPRQLGNLSKLLYFDIFWNECYSENLDWIISLDSLEHLSLSSTNLSKATNWLEAVSKLTSIKELDLSDVALPEITLSLLPKINGSSPLAILDLSSNSYPSIMTLIRWFSNFSSTGLTSINLGGNNMAGPIPNFFKNMMSLEYLDLSQSDIQGGIPRYFGNLSSLTSLNMYESNLTGDFFELIMNLSGPVQKKIKYLGLSENNLSGFFPNMSRFSSLIHLQLERNQLSGSIQKGYLRLRHLVFLALSSNRFTGPIPDLSFSSSLGFLHLDNNMFNGTLTHTIGRLSQLRVLDLSFNSFLEVKFTPYWYPTFQLGTLILRQCKLGNYFPTWIRTQKEIEHIDISNTGISDVLPGWFVRISPRLIYLNASNNQMYGVSTLRDSLLPHSRLRATTLDISRNKISASVNFLCYVKEWGLLDLSDNLFSGQIPDCFANFQWLRFLNLANNHLSGEIPHSVGSMSALTLLHLRNNSLLGGLPTSMRNCTGLEMIDVGDNRLTGKIPDWIGDSFPKLRVLILRSNAFYGSMPSNLCRLAKLQILDISSNKISGVIPKCLQDFIAMTTYLSSDLFSNPWSELLVPSNFTWQMPYIKSFQSAYFMWKGKEVKYTNHLGLVKLIDFSNNSLVGGIPSGVTKLVGLVGLNISANNLIGHIPLDIGQLKSLNFLDFSRNHLDGGVPTSLGDLSHLGVLDLSYNNLSGRIPLNSQGLTFPESVYVGNAGLCGVPLNKSCPGDESYQDPNSRVGGSNVTNEGESEDDSFITEEFYITLGLGFVVGFWGILGTILFNKRFRYTFFKQLATIGDLVFVRIELNKARLERHFQNW</sequence>
<keyword evidence="10 13" id="KW-0472">Membrane</keyword>
<evidence type="ECO:0000256" key="13">
    <source>
        <dbReference type="SAM" id="Phobius"/>
    </source>
</evidence>
<keyword evidence="5" id="KW-0433">Leucine-rich repeat</keyword>
<organism evidence="17 18">
    <name type="scientific">Sesamum alatum</name>
    <dbReference type="NCBI Taxonomy" id="300844"/>
    <lineage>
        <taxon>Eukaryota</taxon>
        <taxon>Viridiplantae</taxon>
        <taxon>Streptophyta</taxon>
        <taxon>Embryophyta</taxon>
        <taxon>Tracheophyta</taxon>
        <taxon>Spermatophyta</taxon>
        <taxon>Magnoliopsida</taxon>
        <taxon>eudicotyledons</taxon>
        <taxon>Gunneridae</taxon>
        <taxon>Pentapetalae</taxon>
        <taxon>asterids</taxon>
        <taxon>lamiids</taxon>
        <taxon>Lamiales</taxon>
        <taxon>Pedaliaceae</taxon>
        <taxon>Sesamum</taxon>
    </lineage>
</organism>
<accession>A0AAE1YK18</accession>
<evidence type="ECO:0000256" key="5">
    <source>
        <dbReference type="ARBA" id="ARBA00022614"/>
    </source>
</evidence>
<evidence type="ECO:0000256" key="7">
    <source>
        <dbReference type="ARBA" id="ARBA00022729"/>
    </source>
</evidence>
<evidence type="ECO:0000256" key="6">
    <source>
        <dbReference type="ARBA" id="ARBA00022692"/>
    </source>
</evidence>
<comment type="caution">
    <text evidence="17">The sequence shown here is derived from an EMBL/GenBank/DDBJ whole genome shotgun (WGS) entry which is preliminary data.</text>
</comment>
<keyword evidence="3" id="KW-1003">Cell membrane</keyword>
<feature type="domain" description="Leucine-rich repeat-containing N-terminal plant-type" evidence="15">
    <location>
        <begin position="40"/>
        <end position="80"/>
    </location>
</feature>
<feature type="domain" description="Disease resistance R13L4/SHOC-2-like LRR" evidence="16">
    <location>
        <begin position="90"/>
        <end position="322"/>
    </location>
</feature>
<dbReference type="SMART" id="SM00369">
    <property type="entry name" value="LRR_TYP"/>
    <property type="match status" value="8"/>
</dbReference>
<evidence type="ECO:0000256" key="11">
    <source>
        <dbReference type="ARBA" id="ARBA00023180"/>
    </source>
</evidence>
<reference evidence="17" key="2">
    <citation type="journal article" date="2024" name="Plant">
        <title>Genomic evolution and insights into agronomic trait innovations of Sesamum species.</title>
        <authorList>
            <person name="Miao H."/>
            <person name="Wang L."/>
            <person name="Qu L."/>
            <person name="Liu H."/>
            <person name="Sun Y."/>
            <person name="Le M."/>
            <person name="Wang Q."/>
            <person name="Wei S."/>
            <person name="Zheng Y."/>
            <person name="Lin W."/>
            <person name="Duan Y."/>
            <person name="Cao H."/>
            <person name="Xiong S."/>
            <person name="Wang X."/>
            <person name="Wei L."/>
            <person name="Li C."/>
            <person name="Ma Q."/>
            <person name="Ju M."/>
            <person name="Zhao R."/>
            <person name="Li G."/>
            <person name="Mu C."/>
            <person name="Tian Q."/>
            <person name="Mei H."/>
            <person name="Zhang T."/>
            <person name="Gao T."/>
            <person name="Zhang H."/>
        </authorList>
    </citation>
    <scope>NUCLEOTIDE SEQUENCE</scope>
    <source>
        <strain evidence="17">3651</strain>
    </source>
</reference>
<proteinExistence type="inferred from homology"/>
<dbReference type="FunFam" id="3.80.10.10:FF:000095">
    <property type="entry name" value="LRR receptor-like serine/threonine-protein kinase GSO1"/>
    <property type="match status" value="1"/>
</dbReference>
<dbReference type="SUPFAM" id="SSF52058">
    <property type="entry name" value="L domain-like"/>
    <property type="match status" value="2"/>
</dbReference>
<dbReference type="InterPro" id="IPR001611">
    <property type="entry name" value="Leu-rich_rpt"/>
</dbReference>
<dbReference type="GO" id="GO:0051707">
    <property type="term" value="P:response to other organism"/>
    <property type="evidence" value="ECO:0007669"/>
    <property type="project" value="UniProtKB-ARBA"/>
</dbReference>
<dbReference type="FunFam" id="3.80.10.10:FF:000722">
    <property type="entry name" value="Leucine-rich repeat receptor-like protein kinase"/>
    <property type="match status" value="1"/>
</dbReference>
<comment type="similarity">
    <text evidence="2">Belongs to the RLP family.</text>
</comment>
<keyword evidence="17" id="KW-0675">Receptor</keyword>
<keyword evidence="4" id="KW-0597">Phosphoprotein</keyword>
<feature type="signal peptide" evidence="14">
    <location>
        <begin position="1"/>
        <end position="21"/>
    </location>
</feature>
<dbReference type="GO" id="GO:0006952">
    <property type="term" value="P:defense response"/>
    <property type="evidence" value="ECO:0007669"/>
    <property type="project" value="UniProtKB-ARBA"/>
</dbReference>
<dbReference type="EMBL" id="JACGWO010000003">
    <property type="protein sequence ID" value="KAK4431438.1"/>
    <property type="molecule type" value="Genomic_DNA"/>
</dbReference>
<evidence type="ECO:0000256" key="9">
    <source>
        <dbReference type="ARBA" id="ARBA00022989"/>
    </source>
</evidence>
<evidence type="ECO:0000256" key="2">
    <source>
        <dbReference type="ARBA" id="ARBA00009592"/>
    </source>
</evidence>
<evidence type="ECO:0000259" key="16">
    <source>
        <dbReference type="Pfam" id="PF23598"/>
    </source>
</evidence>
<keyword evidence="18" id="KW-1185">Reference proteome</keyword>
<evidence type="ECO:0000256" key="1">
    <source>
        <dbReference type="ARBA" id="ARBA00004251"/>
    </source>
</evidence>
<protein>
    <submittedName>
        <fullName evidence="17">Receptor-like protein EIX2</fullName>
    </submittedName>
</protein>
<evidence type="ECO:0000256" key="14">
    <source>
        <dbReference type="SAM" id="SignalP"/>
    </source>
</evidence>
<dbReference type="GO" id="GO:0005886">
    <property type="term" value="C:plasma membrane"/>
    <property type="evidence" value="ECO:0007669"/>
    <property type="project" value="UniProtKB-SubCell"/>
</dbReference>
<evidence type="ECO:0000256" key="3">
    <source>
        <dbReference type="ARBA" id="ARBA00022475"/>
    </source>
</evidence>
<evidence type="ECO:0000313" key="18">
    <source>
        <dbReference type="Proteomes" id="UP001293254"/>
    </source>
</evidence>
<feature type="compositionally biased region" description="Polar residues" evidence="12">
    <location>
        <begin position="881"/>
        <end position="895"/>
    </location>
</feature>
<evidence type="ECO:0000256" key="12">
    <source>
        <dbReference type="SAM" id="MobiDB-lite"/>
    </source>
</evidence>
<gene>
    <name evidence="17" type="ORF">Salat_0905900</name>
</gene>
<dbReference type="Pfam" id="PF23598">
    <property type="entry name" value="LRR_14"/>
    <property type="match status" value="1"/>
</dbReference>
<evidence type="ECO:0000313" key="17">
    <source>
        <dbReference type="EMBL" id="KAK4431438.1"/>
    </source>
</evidence>
<dbReference type="InterPro" id="IPR046956">
    <property type="entry name" value="RLP23-like"/>
</dbReference>
<evidence type="ECO:0000256" key="8">
    <source>
        <dbReference type="ARBA" id="ARBA00022737"/>
    </source>
</evidence>
<evidence type="ECO:0000256" key="10">
    <source>
        <dbReference type="ARBA" id="ARBA00023136"/>
    </source>
</evidence>
<reference evidence="17" key="1">
    <citation type="submission" date="2020-06" db="EMBL/GenBank/DDBJ databases">
        <authorList>
            <person name="Li T."/>
            <person name="Hu X."/>
            <person name="Zhang T."/>
            <person name="Song X."/>
            <person name="Zhang H."/>
            <person name="Dai N."/>
            <person name="Sheng W."/>
            <person name="Hou X."/>
            <person name="Wei L."/>
        </authorList>
    </citation>
    <scope>NUCLEOTIDE SEQUENCE</scope>
    <source>
        <strain evidence="17">3651</strain>
        <tissue evidence="17">Leaf</tissue>
    </source>
</reference>
<comment type="subcellular location">
    <subcellularLocation>
        <location evidence="1">Cell membrane</location>
        <topology evidence="1">Single-pass type I membrane protein</topology>
    </subcellularLocation>
</comment>
<dbReference type="InterPro" id="IPR013210">
    <property type="entry name" value="LRR_N_plant-typ"/>
</dbReference>
<name>A0AAE1YK18_9LAMI</name>
<dbReference type="PANTHER" id="PTHR48063:SF101">
    <property type="entry name" value="LRR RECEPTOR-LIKE SERINE_THREONINE-PROTEIN KINASE FLS2"/>
    <property type="match status" value="1"/>
</dbReference>
<evidence type="ECO:0000256" key="4">
    <source>
        <dbReference type="ARBA" id="ARBA00022553"/>
    </source>
</evidence>
<feature type="chain" id="PRO_5042006946" evidence="14">
    <location>
        <begin position="22"/>
        <end position="966"/>
    </location>
</feature>
<dbReference type="SUPFAM" id="SSF52047">
    <property type="entry name" value="RNI-like"/>
    <property type="match status" value="1"/>
</dbReference>
<dbReference type="Pfam" id="PF08263">
    <property type="entry name" value="LRRNT_2"/>
    <property type="match status" value="1"/>
</dbReference>
<keyword evidence="9 13" id="KW-1133">Transmembrane helix</keyword>
<evidence type="ECO:0000259" key="15">
    <source>
        <dbReference type="Pfam" id="PF08263"/>
    </source>
</evidence>
<keyword evidence="11" id="KW-0325">Glycoprotein</keyword>
<dbReference type="Proteomes" id="UP001293254">
    <property type="component" value="Unassembled WGS sequence"/>
</dbReference>
<dbReference type="FunFam" id="3.80.10.10:FF:000129">
    <property type="entry name" value="Leucine-rich repeat receptor-like kinase"/>
    <property type="match status" value="1"/>
</dbReference>